<organism evidence="5 6">
    <name type="scientific">Ditylenchus destructor</name>
    <dbReference type="NCBI Taxonomy" id="166010"/>
    <lineage>
        <taxon>Eukaryota</taxon>
        <taxon>Metazoa</taxon>
        <taxon>Ecdysozoa</taxon>
        <taxon>Nematoda</taxon>
        <taxon>Chromadorea</taxon>
        <taxon>Rhabditida</taxon>
        <taxon>Tylenchina</taxon>
        <taxon>Tylenchomorpha</taxon>
        <taxon>Sphaerularioidea</taxon>
        <taxon>Anguinidae</taxon>
        <taxon>Anguininae</taxon>
        <taxon>Ditylenchus</taxon>
    </lineage>
</organism>
<evidence type="ECO:0000256" key="3">
    <source>
        <dbReference type="SAM" id="MobiDB-lite"/>
    </source>
</evidence>
<dbReference type="InterPro" id="IPR036034">
    <property type="entry name" value="PDZ_sf"/>
</dbReference>
<dbReference type="Pfam" id="PF01221">
    <property type="entry name" value="Dynein_light"/>
    <property type="match status" value="1"/>
</dbReference>
<dbReference type="PANTHER" id="PTHR23119">
    <property type="entry name" value="DISCS LARGE"/>
    <property type="match status" value="1"/>
</dbReference>
<dbReference type="Gene3D" id="2.30.42.10">
    <property type="match status" value="1"/>
</dbReference>
<dbReference type="SMART" id="SM01375">
    <property type="entry name" value="Dynein_light"/>
    <property type="match status" value="1"/>
</dbReference>
<keyword evidence="6" id="KW-1185">Reference proteome</keyword>
<dbReference type="GO" id="GO:0030286">
    <property type="term" value="C:dynein complex"/>
    <property type="evidence" value="ECO:0007669"/>
    <property type="project" value="InterPro"/>
</dbReference>
<proteinExistence type="predicted"/>
<comment type="caution">
    <text evidence="5">The sequence shown here is derived from an EMBL/GenBank/DDBJ whole genome shotgun (WGS) entry which is preliminary data.</text>
</comment>
<dbReference type="CDD" id="cd06671">
    <property type="entry name" value="PDZ7_MUPP1-PD6_PATJ-like"/>
    <property type="match status" value="1"/>
</dbReference>
<keyword evidence="2" id="KW-0472">Membrane</keyword>
<dbReference type="PANTHER" id="PTHR23119:SF51">
    <property type="entry name" value="DISKS LARGE 1 TUMOR SUPPRESSOR PROTEIN"/>
    <property type="match status" value="1"/>
</dbReference>
<dbReference type="PROSITE" id="PS50106">
    <property type="entry name" value="PDZ"/>
    <property type="match status" value="1"/>
</dbReference>
<evidence type="ECO:0000259" key="4">
    <source>
        <dbReference type="PROSITE" id="PS50106"/>
    </source>
</evidence>
<dbReference type="GO" id="GO:0019901">
    <property type="term" value="F:protein kinase binding"/>
    <property type="evidence" value="ECO:0007669"/>
    <property type="project" value="TreeGrafter"/>
</dbReference>
<dbReference type="InterPro" id="IPR001372">
    <property type="entry name" value="Dynein_light_chain_typ-1/2"/>
</dbReference>
<accession>A0AAD4MG15</accession>
<dbReference type="InterPro" id="IPR037177">
    <property type="entry name" value="DLC_sf"/>
</dbReference>
<evidence type="ECO:0000313" key="6">
    <source>
        <dbReference type="Proteomes" id="UP001201812"/>
    </source>
</evidence>
<evidence type="ECO:0000313" key="5">
    <source>
        <dbReference type="EMBL" id="KAI1693472.1"/>
    </source>
</evidence>
<dbReference type="GO" id="GO:0043113">
    <property type="term" value="P:receptor clustering"/>
    <property type="evidence" value="ECO:0007669"/>
    <property type="project" value="TreeGrafter"/>
</dbReference>
<dbReference type="InterPro" id="IPR050614">
    <property type="entry name" value="Synaptic_Scaffolding_LAP-MAGUK"/>
</dbReference>
<sequence>MERTEGRTSHTYYKDLYSSYSKMMETQTVTSVTSPPENNTNASAEQNIDKNSSDEYEIVDNLDQSSILSTPDTGICPKQVSISDKTPNVPSQNALLEIERLRQEFKQQIDALGQELMSKIEAKHPSLSQKKFNCCCETRTVLLNRNPNETFGIIIVGGREEVSQNGGLPGTGSNFGIFVKSVMPDSLAGRSGKMFMGDRVISVNNIDLRYATHEQAVNVIKNATNPVKFVVQSLQSFTPNQDLSDNVINLSESLSTLEASVEHCNAFAETCYKPEASAESSKNTAHDLDVTLNRQETEKQSEVHQARDFLYDFIFIRQNSNPKVSMTKYVICFNDHSLEVLAKRSLARCDVVIVKSKMSTEMQNYAIELMLESMKECTASDISKFISEKMKEKYGSEWICSISDRMPSPIVLDNQHFMSVYLNKDVELKSDDKYRKSFKNFSSAVPYRARPRAFSGVLKVCGLRNACCSSAIPYIFGRIKKKKSAAGENF</sequence>
<dbReference type="AlphaFoldDB" id="A0AAD4MG15"/>
<dbReference type="SUPFAM" id="SSF54648">
    <property type="entry name" value="DLC"/>
    <property type="match status" value="1"/>
</dbReference>
<dbReference type="GO" id="GO:0030054">
    <property type="term" value="C:cell junction"/>
    <property type="evidence" value="ECO:0007669"/>
    <property type="project" value="TreeGrafter"/>
</dbReference>
<dbReference type="GO" id="GO:0007017">
    <property type="term" value="P:microtubule-based process"/>
    <property type="evidence" value="ECO:0007669"/>
    <property type="project" value="InterPro"/>
</dbReference>
<dbReference type="Proteomes" id="UP001201812">
    <property type="component" value="Unassembled WGS sequence"/>
</dbReference>
<feature type="compositionally biased region" description="Polar residues" evidence="3">
    <location>
        <begin position="30"/>
        <end position="46"/>
    </location>
</feature>
<dbReference type="GO" id="GO:0045197">
    <property type="term" value="P:establishment or maintenance of epithelial cell apical/basal polarity"/>
    <property type="evidence" value="ECO:0007669"/>
    <property type="project" value="TreeGrafter"/>
</dbReference>
<evidence type="ECO:0000256" key="2">
    <source>
        <dbReference type="ARBA" id="ARBA00023136"/>
    </source>
</evidence>
<dbReference type="SUPFAM" id="SSF50156">
    <property type="entry name" value="PDZ domain-like"/>
    <property type="match status" value="1"/>
</dbReference>
<dbReference type="GO" id="GO:0016323">
    <property type="term" value="C:basolateral plasma membrane"/>
    <property type="evidence" value="ECO:0007669"/>
    <property type="project" value="TreeGrafter"/>
</dbReference>
<name>A0AAD4MG15_9BILA</name>
<dbReference type="InterPro" id="IPR001478">
    <property type="entry name" value="PDZ"/>
</dbReference>
<evidence type="ECO:0000256" key="1">
    <source>
        <dbReference type="ARBA" id="ARBA00004370"/>
    </source>
</evidence>
<dbReference type="EMBL" id="JAKKPZ010000624">
    <property type="protein sequence ID" value="KAI1693472.1"/>
    <property type="molecule type" value="Genomic_DNA"/>
</dbReference>
<feature type="domain" description="PDZ" evidence="4">
    <location>
        <begin position="140"/>
        <end position="235"/>
    </location>
</feature>
<protein>
    <submittedName>
        <fullName evidence="5">PDZ domain (Also known as DHR or GLGF) domain-containing protein</fullName>
    </submittedName>
</protein>
<reference evidence="5" key="1">
    <citation type="submission" date="2022-01" db="EMBL/GenBank/DDBJ databases">
        <title>Genome Sequence Resource for Two Populations of Ditylenchus destructor, the Migratory Endoparasitic Phytonematode.</title>
        <authorList>
            <person name="Zhang H."/>
            <person name="Lin R."/>
            <person name="Xie B."/>
        </authorList>
    </citation>
    <scope>NUCLEOTIDE SEQUENCE</scope>
    <source>
        <strain evidence="5">BazhouSP</strain>
    </source>
</reference>
<gene>
    <name evidence="5" type="ORF">DdX_20638</name>
</gene>
<feature type="region of interest" description="Disordered" evidence="3">
    <location>
        <begin position="30"/>
        <end position="52"/>
    </location>
</feature>
<dbReference type="Pfam" id="PF00595">
    <property type="entry name" value="PDZ"/>
    <property type="match status" value="1"/>
</dbReference>
<comment type="subcellular location">
    <subcellularLocation>
        <location evidence="1">Membrane</location>
    </subcellularLocation>
</comment>
<dbReference type="Gene3D" id="3.30.740.10">
    <property type="entry name" value="Protein Inhibitor Of Neuronal Nitric Oxide Synthase"/>
    <property type="match status" value="1"/>
</dbReference>
<dbReference type="GO" id="GO:0097120">
    <property type="term" value="P:receptor localization to synapse"/>
    <property type="evidence" value="ECO:0007669"/>
    <property type="project" value="TreeGrafter"/>
</dbReference>
<dbReference type="GO" id="GO:0098609">
    <property type="term" value="P:cell-cell adhesion"/>
    <property type="evidence" value="ECO:0007669"/>
    <property type="project" value="TreeGrafter"/>
</dbReference>
<dbReference type="SMART" id="SM00228">
    <property type="entry name" value="PDZ"/>
    <property type="match status" value="1"/>
</dbReference>